<dbReference type="EMBL" id="SRXV01000001">
    <property type="protein sequence ID" value="TGY94837.1"/>
    <property type="molecule type" value="Genomic_DNA"/>
</dbReference>
<comment type="caution">
    <text evidence="2">The sequence shown here is derived from an EMBL/GenBank/DDBJ whole genome shotgun (WGS) entry which is preliminary data.</text>
</comment>
<proteinExistence type="predicted"/>
<name>A0A4S2HFE9_9PROT</name>
<dbReference type="InterPro" id="IPR007922">
    <property type="entry name" value="DciA-like"/>
</dbReference>
<dbReference type="Pfam" id="PF05258">
    <property type="entry name" value="DciA"/>
    <property type="match status" value="1"/>
</dbReference>
<sequence>MKSRRPSITARTGARHRVSVSREADAAREALDWAQEHRGKPVRGFTPSAGRAAARIAKPLAKQFGTAANELSGHWKEIVGEKLAQWSQPEKFQGGAAGSTLVITARGPAAALIEAQSARILDRVAQYTGRRPARLRILQGSLAPAPGRRAPRITRVVKVVEGPALPQDPKARLSALLNRWESEITAREGDWPGPGPTRT</sequence>
<keyword evidence="3" id="KW-1185">Reference proteome</keyword>
<dbReference type="Proteomes" id="UP000305451">
    <property type="component" value="Unassembled WGS sequence"/>
</dbReference>
<feature type="region of interest" description="Disordered" evidence="1">
    <location>
        <begin position="1"/>
        <end position="23"/>
    </location>
</feature>
<reference evidence="2 3" key="1">
    <citation type="journal article" date="2013" name="Int. J. Syst. Evol. Microbiol.">
        <title>Marinicauda pacifica gen. nov., sp. nov., a prosthecate alphaproteobacterium of the family Hyphomonadaceae isolated from deep seawater.</title>
        <authorList>
            <person name="Zhang X.Y."/>
            <person name="Li G.W."/>
            <person name="Wang C.S."/>
            <person name="Zhang Y.J."/>
            <person name="Xu X.W."/>
            <person name="Li H."/>
            <person name="Liu A."/>
            <person name="Liu C."/>
            <person name="Xie B.B."/>
            <person name="Qin Q.L."/>
            <person name="Xu Z."/>
            <person name="Chen X.L."/>
            <person name="Zhou B.C."/>
            <person name="Zhang Y.Z."/>
        </authorList>
    </citation>
    <scope>NUCLEOTIDE SEQUENCE [LARGE SCALE GENOMIC DNA]</scope>
    <source>
        <strain evidence="2 3">P-1 km-3</strain>
    </source>
</reference>
<accession>A0A4S2HFE9</accession>
<dbReference type="AlphaFoldDB" id="A0A4S2HFE9"/>
<evidence type="ECO:0000313" key="3">
    <source>
        <dbReference type="Proteomes" id="UP000305451"/>
    </source>
</evidence>
<organism evidence="2 3">
    <name type="scientific">Marinicauda pacifica</name>
    <dbReference type="NCBI Taxonomy" id="1133559"/>
    <lineage>
        <taxon>Bacteria</taxon>
        <taxon>Pseudomonadati</taxon>
        <taxon>Pseudomonadota</taxon>
        <taxon>Alphaproteobacteria</taxon>
        <taxon>Maricaulales</taxon>
        <taxon>Maricaulaceae</taxon>
        <taxon>Marinicauda</taxon>
    </lineage>
</organism>
<evidence type="ECO:0000256" key="1">
    <source>
        <dbReference type="SAM" id="MobiDB-lite"/>
    </source>
</evidence>
<protein>
    <submittedName>
        <fullName evidence="2">DUF721 domain-containing protein</fullName>
    </submittedName>
</protein>
<evidence type="ECO:0000313" key="2">
    <source>
        <dbReference type="EMBL" id="TGY94837.1"/>
    </source>
</evidence>
<gene>
    <name evidence="2" type="ORF">E5162_06140</name>
</gene>